<sequence length="335" mass="37397">MMLLRKHLTILFICILCYSCTENEILEEPKATPEDFQSNNVSPSGFIELGGNTVSHDPCLIKEPNGLWWAFMTGTGVGVKYSSDGVNWTQGVQVFPNELSWWRNYAPNMGRNDVWAPDCFYHNGRYWLYYSVSEFGKNNSAIGLTSCSSIVRGDWRDDGVVVSTSRGNNAANAIDPNIIRDASNNLWMVYGSWFDGIRLVRLNSSTMKPTGTHYAIARRGGGIENTDIVYNNGYYYLFVSLGVCCNGVNSTYRIAYGRSTNITGPYYDKNGVNMLNGGATILDAGNVRWKGPGAPDIYNNNGNYLLIRHAYDAQQNGTPKMLISDLFFVNGWPTY</sequence>
<dbReference type="GO" id="GO:0046558">
    <property type="term" value="F:arabinan endo-1,5-alpha-L-arabinosidase activity"/>
    <property type="evidence" value="ECO:0007669"/>
    <property type="project" value="InterPro"/>
</dbReference>
<feature type="active site" description="Proton donor" evidence="6">
    <location>
        <position position="224"/>
    </location>
</feature>
<dbReference type="Pfam" id="PF04616">
    <property type="entry name" value="Glyco_hydro_43"/>
    <property type="match status" value="1"/>
</dbReference>
<dbReference type="PANTHER" id="PTHR43301">
    <property type="entry name" value="ARABINAN ENDO-1,5-ALPHA-L-ARABINOSIDASE"/>
    <property type="match status" value="1"/>
</dbReference>
<name>A0A937F915_9BACT</name>
<feature type="active site" description="Proton acceptor" evidence="6">
    <location>
        <position position="57"/>
    </location>
</feature>
<dbReference type="InterPro" id="IPR016840">
    <property type="entry name" value="Glyco_hydro_43_endo_a_Ara-ase"/>
</dbReference>
<dbReference type="PANTHER" id="PTHR43301:SF3">
    <property type="entry name" value="ARABINAN ENDO-1,5-ALPHA-L-ARABINOSIDASE A-RELATED"/>
    <property type="match status" value="1"/>
</dbReference>
<keyword evidence="3 5" id="KW-0378">Hydrolase</keyword>
<dbReference type="Proteomes" id="UP000659388">
    <property type="component" value="Unassembled WGS sequence"/>
</dbReference>
<comment type="similarity">
    <text evidence="2 5">Belongs to the glycosyl hydrolase 43 family.</text>
</comment>
<dbReference type="InterPro" id="IPR050727">
    <property type="entry name" value="GH43_arabinanases"/>
</dbReference>
<reference evidence="8" key="1">
    <citation type="submission" date="2021-01" db="EMBL/GenBank/DDBJ databases">
        <title>Fulvivirga kasyanovii gen. nov., sp nov., a novel member of the phylum Bacteroidetes isolated from seawater in a mussel farm.</title>
        <authorList>
            <person name="Zhao L.-H."/>
            <person name="Wang Z.-J."/>
        </authorList>
    </citation>
    <scope>NUCLEOTIDE SEQUENCE</scope>
    <source>
        <strain evidence="8">2943</strain>
    </source>
</reference>
<dbReference type="PIRSF" id="PIRSF026534">
    <property type="entry name" value="Endo_alpha-L-arabinosidase"/>
    <property type="match status" value="1"/>
</dbReference>
<evidence type="ECO:0000313" key="9">
    <source>
        <dbReference type="Proteomes" id="UP000659388"/>
    </source>
</evidence>
<evidence type="ECO:0000256" key="6">
    <source>
        <dbReference type="PIRSR" id="PIRSR026534-1"/>
    </source>
</evidence>
<evidence type="ECO:0000313" key="8">
    <source>
        <dbReference type="EMBL" id="MBL3656509.1"/>
    </source>
</evidence>
<keyword evidence="4 5" id="KW-0326">Glycosidase</keyword>
<dbReference type="CDD" id="cd18829">
    <property type="entry name" value="GH43_BsArb43A-like"/>
    <property type="match status" value="1"/>
</dbReference>
<gene>
    <name evidence="8" type="ORF">JL102_10230</name>
</gene>
<dbReference type="GO" id="GO:0005975">
    <property type="term" value="P:carbohydrate metabolic process"/>
    <property type="evidence" value="ECO:0007669"/>
    <property type="project" value="InterPro"/>
</dbReference>
<dbReference type="EMBL" id="JAESIY010000005">
    <property type="protein sequence ID" value="MBL3656509.1"/>
    <property type="molecule type" value="Genomic_DNA"/>
</dbReference>
<comment type="caution">
    <text evidence="8">The sequence shown here is derived from an EMBL/GenBank/DDBJ whole genome shotgun (WGS) entry which is preliminary data.</text>
</comment>
<dbReference type="AlphaFoldDB" id="A0A937F915"/>
<comment type="pathway">
    <text evidence="1 5">Glycan metabolism; L-arabinan degradation.</text>
</comment>
<accession>A0A937F915</accession>
<protein>
    <submittedName>
        <fullName evidence="8">Glycoside hydrolase family 43 protein</fullName>
    </submittedName>
</protein>
<dbReference type="InterPro" id="IPR006710">
    <property type="entry name" value="Glyco_hydro_43"/>
</dbReference>
<keyword evidence="9" id="KW-1185">Reference proteome</keyword>
<evidence type="ECO:0000256" key="1">
    <source>
        <dbReference type="ARBA" id="ARBA00004834"/>
    </source>
</evidence>
<feature type="site" description="Important for catalytic activity, responsible for pKa modulation of the active site Glu and correct orientation of both the proton donor and substrate" evidence="7">
    <location>
        <position position="175"/>
    </location>
</feature>
<evidence type="ECO:0000256" key="5">
    <source>
        <dbReference type="PIRNR" id="PIRNR026534"/>
    </source>
</evidence>
<proteinExistence type="inferred from homology"/>
<organism evidence="8 9">
    <name type="scientific">Fulvivirga sediminis</name>
    <dbReference type="NCBI Taxonomy" id="2803949"/>
    <lineage>
        <taxon>Bacteria</taxon>
        <taxon>Pseudomonadati</taxon>
        <taxon>Bacteroidota</taxon>
        <taxon>Cytophagia</taxon>
        <taxon>Cytophagales</taxon>
        <taxon>Fulvivirgaceae</taxon>
        <taxon>Fulvivirga</taxon>
    </lineage>
</organism>
<evidence type="ECO:0000256" key="3">
    <source>
        <dbReference type="ARBA" id="ARBA00022801"/>
    </source>
</evidence>
<evidence type="ECO:0000256" key="4">
    <source>
        <dbReference type="ARBA" id="ARBA00023295"/>
    </source>
</evidence>
<dbReference type="SUPFAM" id="SSF75005">
    <property type="entry name" value="Arabinanase/levansucrase/invertase"/>
    <property type="match status" value="1"/>
</dbReference>
<dbReference type="InterPro" id="IPR023296">
    <property type="entry name" value="Glyco_hydro_beta-prop_sf"/>
</dbReference>
<evidence type="ECO:0000256" key="7">
    <source>
        <dbReference type="PIRSR" id="PIRSR606710-2"/>
    </source>
</evidence>
<dbReference type="Gene3D" id="2.115.10.20">
    <property type="entry name" value="Glycosyl hydrolase domain, family 43"/>
    <property type="match status" value="1"/>
</dbReference>
<dbReference type="RefSeq" id="WP_202244301.1">
    <property type="nucleotide sequence ID" value="NZ_JAESIY010000005.1"/>
</dbReference>
<evidence type="ECO:0000256" key="2">
    <source>
        <dbReference type="ARBA" id="ARBA00009865"/>
    </source>
</evidence>